<comment type="caution">
    <text evidence="1">The sequence shown here is derived from an EMBL/GenBank/DDBJ whole genome shotgun (WGS) entry which is preliminary data.</text>
</comment>
<evidence type="ECO:0000313" key="2">
    <source>
        <dbReference type="EMBL" id="KAE9276631.1"/>
    </source>
</evidence>
<dbReference type="Proteomes" id="UP000486351">
    <property type="component" value="Unassembled WGS sequence"/>
</dbReference>
<evidence type="ECO:0000313" key="3">
    <source>
        <dbReference type="Proteomes" id="UP000460718"/>
    </source>
</evidence>
<organism evidence="1 3">
    <name type="scientific">Phytophthora fragariae</name>
    <dbReference type="NCBI Taxonomy" id="53985"/>
    <lineage>
        <taxon>Eukaryota</taxon>
        <taxon>Sar</taxon>
        <taxon>Stramenopiles</taxon>
        <taxon>Oomycota</taxon>
        <taxon>Peronosporomycetes</taxon>
        <taxon>Peronosporales</taxon>
        <taxon>Peronosporaceae</taxon>
        <taxon>Phytophthora</taxon>
    </lineage>
</organism>
<reference evidence="3 4" key="1">
    <citation type="submission" date="2018-09" db="EMBL/GenBank/DDBJ databases">
        <title>Genomic investigation of the strawberry pathogen Phytophthora fragariae indicates pathogenicity is determined by transcriptional variation in three key races.</title>
        <authorList>
            <person name="Adams T.M."/>
            <person name="Armitage A.D."/>
            <person name="Sobczyk M.K."/>
            <person name="Bates H.J."/>
            <person name="Dunwell J.M."/>
            <person name="Nellist C.F."/>
            <person name="Harrison R.J."/>
        </authorList>
    </citation>
    <scope>NUCLEOTIDE SEQUENCE [LARGE SCALE GENOMIC DNA]</scope>
    <source>
        <strain evidence="2 4">NOV-77</strain>
        <strain evidence="1 3">SCRP245</strain>
    </source>
</reference>
<proteinExistence type="predicted"/>
<accession>A0A6A3HGZ4</accession>
<protein>
    <submittedName>
        <fullName evidence="1">Uncharacterized protein</fullName>
    </submittedName>
</protein>
<dbReference type="AlphaFoldDB" id="A0A6A3HGZ4"/>
<dbReference type="Proteomes" id="UP000460718">
    <property type="component" value="Unassembled WGS sequence"/>
</dbReference>
<dbReference type="EMBL" id="QXFW01003845">
    <property type="protein sequence ID" value="KAE8968487.1"/>
    <property type="molecule type" value="Genomic_DNA"/>
</dbReference>
<evidence type="ECO:0000313" key="1">
    <source>
        <dbReference type="EMBL" id="KAE8968487.1"/>
    </source>
</evidence>
<sequence length="140" mass="14982">MADVSCDRGAIPESCCTKGLKRKAQVVDEFVRCDQLGCASRRPTIQSRKEGVLRSTPSNVLSFQDRSKEQLWSWACPDEVVNVVVLFVVDEDAAEVVAVSNMADAAMDAVAVVTDEAIDVIVSVVSVAAEDDVDDGTADC</sequence>
<gene>
    <name evidence="2" type="ORF">PF008_g29056</name>
    <name evidence="1" type="ORF">PF011_g27162</name>
</gene>
<name>A0A6A3HGZ4_9STRA</name>
<evidence type="ECO:0000313" key="4">
    <source>
        <dbReference type="Proteomes" id="UP000486351"/>
    </source>
</evidence>
<dbReference type="EMBL" id="QXFY01004570">
    <property type="protein sequence ID" value="KAE9276631.1"/>
    <property type="molecule type" value="Genomic_DNA"/>
</dbReference>